<dbReference type="Proteomes" id="UP000499080">
    <property type="component" value="Unassembled WGS sequence"/>
</dbReference>
<accession>A0A4Y2G3X5</accession>
<evidence type="ECO:0000313" key="1">
    <source>
        <dbReference type="EMBL" id="GBM46574.1"/>
    </source>
</evidence>
<organism evidence="1 2">
    <name type="scientific">Araneus ventricosus</name>
    <name type="common">Orbweaver spider</name>
    <name type="synonym">Epeira ventricosa</name>
    <dbReference type="NCBI Taxonomy" id="182803"/>
    <lineage>
        <taxon>Eukaryota</taxon>
        <taxon>Metazoa</taxon>
        <taxon>Ecdysozoa</taxon>
        <taxon>Arthropoda</taxon>
        <taxon>Chelicerata</taxon>
        <taxon>Arachnida</taxon>
        <taxon>Araneae</taxon>
        <taxon>Araneomorphae</taxon>
        <taxon>Entelegynae</taxon>
        <taxon>Araneoidea</taxon>
        <taxon>Araneidae</taxon>
        <taxon>Araneus</taxon>
    </lineage>
</organism>
<protein>
    <submittedName>
        <fullName evidence="1">Uncharacterized protein</fullName>
    </submittedName>
</protein>
<comment type="caution">
    <text evidence="1">The sequence shown here is derived from an EMBL/GenBank/DDBJ whole genome shotgun (WGS) entry which is preliminary data.</text>
</comment>
<proteinExistence type="predicted"/>
<dbReference type="AlphaFoldDB" id="A0A4Y2G3X5"/>
<keyword evidence="2" id="KW-1185">Reference proteome</keyword>
<name>A0A4Y2G3X5_ARAVE</name>
<gene>
    <name evidence="1" type="ORF">AVEN_271522_1</name>
</gene>
<reference evidence="1 2" key="1">
    <citation type="journal article" date="2019" name="Sci. Rep.">
        <title>Orb-weaving spider Araneus ventricosus genome elucidates the spidroin gene catalogue.</title>
        <authorList>
            <person name="Kono N."/>
            <person name="Nakamura H."/>
            <person name="Ohtoshi R."/>
            <person name="Moran D.A.P."/>
            <person name="Shinohara A."/>
            <person name="Yoshida Y."/>
            <person name="Fujiwara M."/>
            <person name="Mori M."/>
            <person name="Tomita M."/>
            <person name="Arakawa K."/>
        </authorList>
    </citation>
    <scope>NUCLEOTIDE SEQUENCE [LARGE SCALE GENOMIC DNA]</scope>
</reference>
<dbReference type="EMBL" id="BGPR01001142">
    <property type="protein sequence ID" value="GBM46574.1"/>
    <property type="molecule type" value="Genomic_DNA"/>
</dbReference>
<evidence type="ECO:0000313" key="2">
    <source>
        <dbReference type="Proteomes" id="UP000499080"/>
    </source>
</evidence>
<sequence length="92" mass="10342">MTSNMIRSVELYYPILKQHKCYFGTDTVILNRGEMTMTTPEFADPSTNIPITSANPILHIVVGRLSPRWSTTGLTPFLDRPGQCDYFCTTPA</sequence>